<feature type="region of interest" description="Disordered" evidence="4">
    <location>
        <begin position="210"/>
        <end position="231"/>
    </location>
</feature>
<protein>
    <recommendedName>
        <fullName evidence="5">Glucagon / GIP / secretin / VIP family domain-containing protein</fullName>
    </recommendedName>
</protein>
<dbReference type="GO" id="GO:0005179">
    <property type="term" value="F:hormone activity"/>
    <property type="evidence" value="ECO:0007669"/>
    <property type="project" value="InterPro"/>
</dbReference>
<sequence>MYTERYMGYPNEKDNLQFYKNSTVMERAENFRLVDYLLIHGTADDNVHFQQAAQISKALVDKQVDFQTMWYTDKDHGLTGLAYSHVIHQKENKMKAVGSIAVFLVLILVQNSCQNPVQDTEESSSTLEKQSNPLEDVKRHSEGTFTSDYSKYMDNRRAKDFVQWLMSTKRNGDKTKRHAEGTYTSDVDSLSDYFKAKRFVDSLKSYSKRQSGGISKRHIEPTRHTEASSSSDIRSYLEAQAAKDLINWLMKGRGRREFPEGSNDILNEVIPEDMDRRHADGTFTSEINVVLDTIAAKEFLNWLLNSKTVQSRDSEIELFSEYK</sequence>
<keyword evidence="7" id="KW-1185">Reference proteome</keyword>
<dbReference type="InterPro" id="IPR029058">
    <property type="entry name" value="AB_hydrolase_fold"/>
</dbReference>
<evidence type="ECO:0000313" key="6">
    <source>
        <dbReference type="EMBL" id="GCB80058.1"/>
    </source>
</evidence>
<dbReference type="GO" id="GO:0043066">
    <property type="term" value="P:negative regulation of apoptotic process"/>
    <property type="evidence" value="ECO:0007669"/>
    <property type="project" value="TreeGrafter"/>
</dbReference>
<dbReference type="GO" id="GO:0008236">
    <property type="term" value="F:serine-type peptidase activity"/>
    <property type="evidence" value="ECO:0007669"/>
    <property type="project" value="InterPro"/>
</dbReference>
<feature type="domain" description="Glucagon / GIP / secretin / VIP family" evidence="5">
    <location>
        <begin position="278"/>
        <end position="300"/>
    </location>
</feature>
<dbReference type="GO" id="GO:0005615">
    <property type="term" value="C:extracellular space"/>
    <property type="evidence" value="ECO:0007669"/>
    <property type="project" value="TreeGrafter"/>
</dbReference>
<dbReference type="Proteomes" id="UP000288216">
    <property type="component" value="Unassembled WGS sequence"/>
</dbReference>
<dbReference type="PANTHER" id="PTHR11418:SF0">
    <property type="entry name" value="PRO-GLUCAGON"/>
    <property type="match status" value="1"/>
</dbReference>
<organism evidence="6 7">
    <name type="scientific">Scyliorhinus torazame</name>
    <name type="common">Cloudy catshark</name>
    <name type="synonym">Catulus torazame</name>
    <dbReference type="NCBI Taxonomy" id="75743"/>
    <lineage>
        <taxon>Eukaryota</taxon>
        <taxon>Metazoa</taxon>
        <taxon>Chordata</taxon>
        <taxon>Craniata</taxon>
        <taxon>Vertebrata</taxon>
        <taxon>Chondrichthyes</taxon>
        <taxon>Elasmobranchii</taxon>
        <taxon>Galeomorphii</taxon>
        <taxon>Galeoidea</taxon>
        <taxon>Carcharhiniformes</taxon>
        <taxon>Scyliorhinidae</taxon>
        <taxon>Scyliorhinus</taxon>
    </lineage>
</organism>
<dbReference type="OMA" id="AYSHVIH"/>
<dbReference type="InterPro" id="IPR015550">
    <property type="entry name" value="Glucagon"/>
</dbReference>
<evidence type="ECO:0000256" key="4">
    <source>
        <dbReference type="SAM" id="MobiDB-lite"/>
    </source>
</evidence>
<dbReference type="AlphaFoldDB" id="A0A401Q3W2"/>
<dbReference type="InterPro" id="IPR001375">
    <property type="entry name" value="Peptidase_S9_cat"/>
</dbReference>
<proteinExistence type="inferred from homology"/>
<evidence type="ECO:0000256" key="2">
    <source>
        <dbReference type="ARBA" id="ARBA00008369"/>
    </source>
</evidence>
<reference evidence="6 7" key="1">
    <citation type="journal article" date="2018" name="Nat. Ecol. Evol.">
        <title>Shark genomes provide insights into elasmobranch evolution and the origin of vertebrates.</title>
        <authorList>
            <person name="Hara Y"/>
            <person name="Yamaguchi K"/>
            <person name="Onimaru K"/>
            <person name="Kadota M"/>
            <person name="Koyanagi M"/>
            <person name="Keeley SD"/>
            <person name="Tatsumi K"/>
            <person name="Tanaka K"/>
            <person name="Motone F"/>
            <person name="Kageyama Y"/>
            <person name="Nozu R"/>
            <person name="Adachi N"/>
            <person name="Nishimura O"/>
            <person name="Nakagawa R"/>
            <person name="Tanegashima C"/>
            <person name="Kiyatake I"/>
            <person name="Matsumoto R"/>
            <person name="Murakumo K"/>
            <person name="Nishida K"/>
            <person name="Terakita A"/>
            <person name="Kuratani S"/>
            <person name="Sato K"/>
            <person name="Hyodo S Kuraku.S."/>
        </authorList>
    </citation>
    <scope>NUCLEOTIDE SEQUENCE [LARGE SCALE GENOMIC DNA]</scope>
</reference>
<feature type="domain" description="Glucagon / GIP / secretin / VIP family" evidence="5">
    <location>
        <begin position="140"/>
        <end position="162"/>
    </location>
</feature>
<feature type="compositionally biased region" description="Polar residues" evidence="4">
    <location>
        <begin position="117"/>
        <end position="133"/>
    </location>
</feature>
<dbReference type="InterPro" id="IPR000532">
    <property type="entry name" value="Glucagon_GIP_secretin_VIP"/>
</dbReference>
<comment type="similarity">
    <text evidence="2">Belongs to the glucagon family.</text>
</comment>
<name>A0A401Q3W2_SCYTO</name>
<gene>
    <name evidence="6" type="ORF">scyTo_0017071</name>
</gene>
<keyword evidence="3" id="KW-0964">Secreted</keyword>
<dbReference type="EMBL" id="BFAA01010798">
    <property type="protein sequence ID" value="GCB80058.1"/>
    <property type="molecule type" value="Genomic_DNA"/>
</dbReference>
<dbReference type="SUPFAM" id="SSF53474">
    <property type="entry name" value="alpha/beta-Hydrolases"/>
    <property type="match status" value="1"/>
</dbReference>
<dbReference type="Gene3D" id="3.40.50.1820">
    <property type="entry name" value="alpha/beta hydrolase"/>
    <property type="match status" value="1"/>
</dbReference>
<dbReference type="GO" id="GO:0006508">
    <property type="term" value="P:proteolysis"/>
    <property type="evidence" value="ECO:0007669"/>
    <property type="project" value="InterPro"/>
</dbReference>
<comment type="caution">
    <text evidence="6">The sequence shown here is derived from an EMBL/GenBank/DDBJ whole genome shotgun (WGS) entry which is preliminary data.</text>
</comment>
<evidence type="ECO:0000256" key="1">
    <source>
        <dbReference type="ARBA" id="ARBA00004613"/>
    </source>
</evidence>
<comment type="subcellular location">
    <subcellularLocation>
        <location evidence="1">Secreted</location>
    </subcellularLocation>
</comment>
<evidence type="ECO:0000256" key="3">
    <source>
        <dbReference type="ARBA" id="ARBA00022525"/>
    </source>
</evidence>
<dbReference type="STRING" id="75743.A0A401Q3W2"/>
<dbReference type="PANTHER" id="PTHR11418">
    <property type="entry name" value="GLUCAGON"/>
    <property type="match status" value="1"/>
</dbReference>
<feature type="compositionally biased region" description="Basic and acidic residues" evidence="4">
    <location>
        <begin position="217"/>
        <end position="226"/>
    </location>
</feature>
<dbReference type="PROSITE" id="PS00260">
    <property type="entry name" value="GLUCAGON"/>
    <property type="match status" value="3"/>
</dbReference>
<evidence type="ECO:0000313" key="7">
    <source>
        <dbReference type="Proteomes" id="UP000288216"/>
    </source>
</evidence>
<dbReference type="Gene3D" id="6.10.250.590">
    <property type="match status" value="4"/>
</dbReference>
<dbReference type="GO" id="GO:0031769">
    <property type="term" value="F:glucagon receptor binding"/>
    <property type="evidence" value="ECO:0007669"/>
    <property type="project" value="TreeGrafter"/>
</dbReference>
<dbReference type="GO" id="GO:0035774">
    <property type="term" value="P:positive regulation of insulin secretion involved in cellular response to glucose stimulus"/>
    <property type="evidence" value="ECO:0007669"/>
    <property type="project" value="TreeGrafter"/>
</dbReference>
<dbReference type="PRINTS" id="PR00275">
    <property type="entry name" value="GLUCAGON"/>
</dbReference>
<feature type="domain" description="Glucagon / GIP / secretin / VIP family" evidence="5">
    <location>
        <begin position="178"/>
        <end position="200"/>
    </location>
</feature>
<dbReference type="OrthoDB" id="9904258at2759"/>
<dbReference type="GO" id="GO:0007188">
    <property type="term" value="P:adenylate cyclase-modulating G protein-coupled receptor signaling pathway"/>
    <property type="evidence" value="ECO:0007669"/>
    <property type="project" value="TreeGrafter"/>
</dbReference>
<accession>A0A401Q3W2</accession>
<dbReference type="Pfam" id="PF00326">
    <property type="entry name" value="Peptidase_S9"/>
    <property type="match status" value="1"/>
</dbReference>
<dbReference type="Pfam" id="PF00123">
    <property type="entry name" value="Hormone_2"/>
    <property type="match status" value="2"/>
</dbReference>
<evidence type="ECO:0000259" key="5">
    <source>
        <dbReference type="PROSITE" id="PS00260"/>
    </source>
</evidence>
<dbReference type="SMART" id="SM00070">
    <property type="entry name" value="GLUCA"/>
    <property type="match status" value="4"/>
</dbReference>
<dbReference type="GO" id="GO:0010737">
    <property type="term" value="P:protein kinase A signaling"/>
    <property type="evidence" value="ECO:0007669"/>
    <property type="project" value="TreeGrafter"/>
</dbReference>
<feature type="region of interest" description="Disordered" evidence="4">
    <location>
        <begin position="117"/>
        <end position="140"/>
    </location>
</feature>